<dbReference type="Proteomes" id="UP001565474">
    <property type="component" value="Unassembled WGS sequence"/>
</dbReference>
<accession>A0ABV4GRG1</accession>
<sequence length="43" mass="5073">MELVRYSLPYSHGNCEQDLAYNAEGVRRYPYFFRLQILVDASS</sequence>
<organism evidence="1 2">
    <name type="scientific">Bradyrhizobium yuanmingense</name>
    <dbReference type="NCBI Taxonomy" id="108015"/>
    <lineage>
        <taxon>Bacteria</taxon>
        <taxon>Pseudomonadati</taxon>
        <taxon>Pseudomonadota</taxon>
        <taxon>Alphaproteobacteria</taxon>
        <taxon>Hyphomicrobiales</taxon>
        <taxon>Nitrobacteraceae</taxon>
        <taxon>Bradyrhizobium</taxon>
    </lineage>
</organism>
<name>A0ABV4GRG1_9BRAD</name>
<protein>
    <submittedName>
        <fullName evidence="1">Uncharacterized protein</fullName>
    </submittedName>
</protein>
<evidence type="ECO:0000313" key="2">
    <source>
        <dbReference type="Proteomes" id="UP001565474"/>
    </source>
</evidence>
<gene>
    <name evidence="1" type="ORF">ABH992_006928</name>
</gene>
<keyword evidence="2" id="KW-1185">Reference proteome</keyword>
<proteinExistence type="predicted"/>
<dbReference type="EMBL" id="JBGBZN010000002">
    <property type="protein sequence ID" value="MEY9474529.1"/>
    <property type="molecule type" value="Genomic_DNA"/>
</dbReference>
<comment type="caution">
    <text evidence="1">The sequence shown here is derived from an EMBL/GenBank/DDBJ whole genome shotgun (WGS) entry which is preliminary data.</text>
</comment>
<evidence type="ECO:0000313" key="1">
    <source>
        <dbReference type="EMBL" id="MEY9474529.1"/>
    </source>
</evidence>
<reference evidence="1 2" key="1">
    <citation type="submission" date="2024-07" db="EMBL/GenBank/DDBJ databases">
        <title>Genomic Encyclopedia of Type Strains, Phase V (KMG-V): Genome sequencing to study the core and pangenomes of soil and plant-associated prokaryotes.</title>
        <authorList>
            <person name="Whitman W."/>
        </authorList>
    </citation>
    <scope>NUCLEOTIDE SEQUENCE [LARGE SCALE GENOMIC DNA]</scope>
    <source>
        <strain evidence="1 2">USDA 222</strain>
    </source>
</reference>